<organism evidence="4">
    <name type="scientific">Gongylonema pulchrum</name>
    <dbReference type="NCBI Taxonomy" id="637853"/>
    <lineage>
        <taxon>Eukaryota</taxon>
        <taxon>Metazoa</taxon>
        <taxon>Ecdysozoa</taxon>
        <taxon>Nematoda</taxon>
        <taxon>Chromadorea</taxon>
        <taxon>Rhabditida</taxon>
        <taxon>Spirurina</taxon>
        <taxon>Spiruromorpha</taxon>
        <taxon>Spiruroidea</taxon>
        <taxon>Gongylonematidae</taxon>
        <taxon>Gongylonema</taxon>
    </lineage>
</organism>
<evidence type="ECO:0000313" key="4">
    <source>
        <dbReference type="WBParaSite" id="GPUH_0001784101-mRNA-1"/>
    </source>
</evidence>
<dbReference type="Proteomes" id="UP000271098">
    <property type="component" value="Unassembled WGS sequence"/>
</dbReference>
<proteinExistence type="predicted"/>
<sequence length="164" mass="18474">MLENFDTFSRQFFLPPKSRVEQSSHPSHEKDDGNNNEKQSLTADRSNHASADKRRSASFNSTNERVANTNGSGSIIWAKSKVACGQFLFVTSAQLRLFYLSLYLLFAPLLFIRFEIELYFSVHKAGDRAEPSNYRPITCVSTCYKLVSSVVDKAGTRTVYSNSP</sequence>
<gene>
    <name evidence="2" type="ORF">GPUH_LOCUS17818</name>
</gene>
<accession>A0A183EA25</accession>
<reference evidence="4" key="1">
    <citation type="submission" date="2016-06" db="UniProtKB">
        <authorList>
            <consortium name="WormBaseParasite"/>
        </authorList>
    </citation>
    <scope>IDENTIFICATION</scope>
</reference>
<feature type="region of interest" description="Disordered" evidence="1">
    <location>
        <begin position="15"/>
        <end position="65"/>
    </location>
</feature>
<protein>
    <submittedName>
        <fullName evidence="4">Piezo_RRas_bdg domain-containing protein</fullName>
    </submittedName>
</protein>
<dbReference type="OrthoDB" id="206452at2759"/>
<evidence type="ECO:0000313" key="3">
    <source>
        <dbReference type="Proteomes" id="UP000271098"/>
    </source>
</evidence>
<feature type="compositionally biased region" description="Basic and acidic residues" evidence="1">
    <location>
        <begin position="18"/>
        <end position="35"/>
    </location>
</feature>
<dbReference type="AlphaFoldDB" id="A0A183EA25"/>
<keyword evidence="3" id="KW-1185">Reference proteome</keyword>
<feature type="compositionally biased region" description="Basic and acidic residues" evidence="1">
    <location>
        <begin position="45"/>
        <end position="55"/>
    </location>
</feature>
<reference evidence="2 3" key="2">
    <citation type="submission" date="2018-11" db="EMBL/GenBank/DDBJ databases">
        <authorList>
            <consortium name="Pathogen Informatics"/>
        </authorList>
    </citation>
    <scope>NUCLEOTIDE SEQUENCE [LARGE SCALE GENOMIC DNA]</scope>
</reference>
<name>A0A183EA25_9BILA</name>
<dbReference type="WBParaSite" id="GPUH_0001784101-mRNA-1">
    <property type="protein sequence ID" value="GPUH_0001784101-mRNA-1"/>
    <property type="gene ID" value="GPUH_0001784101"/>
</dbReference>
<evidence type="ECO:0000256" key="1">
    <source>
        <dbReference type="SAM" id="MobiDB-lite"/>
    </source>
</evidence>
<dbReference type="EMBL" id="UYRT01085734">
    <property type="protein sequence ID" value="VDN30513.1"/>
    <property type="molecule type" value="Genomic_DNA"/>
</dbReference>
<evidence type="ECO:0000313" key="2">
    <source>
        <dbReference type="EMBL" id="VDN30513.1"/>
    </source>
</evidence>